<dbReference type="Proteomes" id="UP000198727">
    <property type="component" value="Unassembled WGS sequence"/>
</dbReference>
<protein>
    <submittedName>
        <fullName evidence="2">Inner membrane transporter RhtA</fullName>
    </submittedName>
</protein>
<feature type="transmembrane region" description="Helical" evidence="1">
    <location>
        <begin position="34"/>
        <end position="52"/>
    </location>
</feature>
<reference evidence="3" key="1">
    <citation type="submission" date="2016-10" db="EMBL/GenBank/DDBJ databases">
        <authorList>
            <person name="Varghese N."/>
            <person name="Submissions S."/>
        </authorList>
    </citation>
    <scope>NUCLEOTIDE SEQUENCE [LARGE SCALE GENOMIC DNA]</scope>
    <source>
        <strain evidence="3">CGMCC 4.5579</strain>
    </source>
</reference>
<sequence length="159" mass="16411">MAPVPAPVLVLGSVASIQFGQALGKSLFGTVGPFGVVALRLGIAAVVLALVFRPRIPRRLPDLALVAGFGTAIAGMNLVYLALRYLPLGPAIALQLLGPITLALVTSRRPTDLGLAGLAGVGVWLFHGAGEAAGEAGGRHCRPPGCSGRWPPAWRWRPI</sequence>
<keyword evidence="1" id="KW-0812">Transmembrane</keyword>
<gene>
    <name evidence="2" type="ORF">SAMN05421810_101707</name>
</gene>
<keyword evidence="3" id="KW-1185">Reference proteome</keyword>
<organism evidence="2 3">
    <name type="scientific">Amycolatopsis arida</name>
    <dbReference type="NCBI Taxonomy" id="587909"/>
    <lineage>
        <taxon>Bacteria</taxon>
        <taxon>Bacillati</taxon>
        <taxon>Actinomycetota</taxon>
        <taxon>Actinomycetes</taxon>
        <taxon>Pseudonocardiales</taxon>
        <taxon>Pseudonocardiaceae</taxon>
        <taxon>Amycolatopsis</taxon>
    </lineage>
</organism>
<feature type="transmembrane region" description="Helical" evidence="1">
    <location>
        <begin position="64"/>
        <end position="82"/>
    </location>
</feature>
<evidence type="ECO:0000313" key="2">
    <source>
        <dbReference type="EMBL" id="SFP01849.1"/>
    </source>
</evidence>
<keyword evidence="1" id="KW-1133">Transmembrane helix</keyword>
<evidence type="ECO:0000313" key="3">
    <source>
        <dbReference type="Proteomes" id="UP000198727"/>
    </source>
</evidence>
<accession>A0A1I5LWZ3</accession>
<evidence type="ECO:0000256" key="1">
    <source>
        <dbReference type="SAM" id="Phobius"/>
    </source>
</evidence>
<name>A0A1I5LWZ3_9PSEU</name>
<proteinExistence type="predicted"/>
<dbReference type="AlphaFoldDB" id="A0A1I5LWZ3"/>
<dbReference type="RefSeq" id="WP_243859527.1">
    <property type="nucleotide sequence ID" value="NZ_FOWW01000001.1"/>
</dbReference>
<dbReference type="STRING" id="587909.SAMN05421810_101707"/>
<keyword evidence="1" id="KW-0472">Membrane</keyword>
<dbReference type="EMBL" id="FOWW01000001">
    <property type="protein sequence ID" value="SFP01849.1"/>
    <property type="molecule type" value="Genomic_DNA"/>
</dbReference>